<organism evidence="1 2">
    <name type="scientific">Brachybacterium equifaecis</name>
    <dbReference type="NCBI Taxonomy" id="2910770"/>
    <lineage>
        <taxon>Bacteria</taxon>
        <taxon>Bacillati</taxon>
        <taxon>Actinomycetota</taxon>
        <taxon>Actinomycetes</taxon>
        <taxon>Micrococcales</taxon>
        <taxon>Dermabacteraceae</taxon>
        <taxon>Brachybacterium</taxon>
    </lineage>
</organism>
<sequence>MTWSNRFRLLGSAILLLAVLAFLILVFTQRQAHVQSTTAVIEQPRFVIGAQYTGIVTDQQVELGDTVTAGQVLFTLSSPALLADAANGVEPSSDIATDINPAEGTVVYKATADGTITELNAIQGGYIIGSTPLATIVQSTPRTVMADFQLSPRDYGRLEQGAKATILLPDNTTVTGEVVSAQVTTEEGQAFTEARIISKELDESDLTLLATDGAPVIVTVQLRSEGFLAGPADAMMDFLQKIGLR</sequence>
<dbReference type="Proteomes" id="UP001203761">
    <property type="component" value="Unassembled WGS sequence"/>
</dbReference>
<dbReference type="InterPro" id="IPR050739">
    <property type="entry name" value="MFP"/>
</dbReference>
<protein>
    <submittedName>
        <fullName evidence="1">Efflux RND transporter periplasmic adaptor subunit</fullName>
    </submittedName>
</protein>
<evidence type="ECO:0000313" key="1">
    <source>
        <dbReference type="EMBL" id="MCL6423131.1"/>
    </source>
</evidence>
<evidence type="ECO:0000313" key="2">
    <source>
        <dbReference type="Proteomes" id="UP001203761"/>
    </source>
</evidence>
<keyword evidence="2" id="KW-1185">Reference proteome</keyword>
<proteinExistence type="predicted"/>
<name>A0ABT0QZT8_9MICO</name>
<dbReference type="Gene3D" id="2.40.50.100">
    <property type="match status" value="1"/>
</dbReference>
<comment type="caution">
    <text evidence="1">The sequence shown here is derived from an EMBL/GenBank/DDBJ whole genome shotgun (WGS) entry which is preliminary data.</text>
</comment>
<dbReference type="EMBL" id="JAKNCJ010000002">
    <property type="protein sequence ID" value="MCL6423131.1"/>
    <property type="molecule type" value="Genomic_DNA"/>
</dbReference>
<dbReference type="SUPFAM" id="SSF111369">
    <property type="entry name" value="HlyD-like secretion proteins"/>
    <property type="match status" value="1"/>
</dbReference>
<accession>A0ABT0QZT8</accession>
<reference evidence="1" key="1">
    <citation type="submission" date="2022-02" db="EMBL/GenBank/DDBJ databases">
        <authorList>
            <person name="Lee M."/>
            <person name="Kim S.-J."/>
            <person name="Jung M.-Y."/>
        </authorList>
    </citation>
    <scope>NUCLEOTIDE SEQUENCE</scope>
    <source>
        <strain evidence="1">JHP9</strain>
    </source>
</reference>
<dbReference type="PANTHER" id="PTHR30386">
    <property type="entry name" value="MEMBRANE FUSION SUBUNIT OF EMRAB-TOLC MULTIDRUG EFFLUX PUMP"/>
    <property type="match status" value="1"/>
</dbReference>
<gene>
    <name evidence="1" type="ORF">Bequi_06990</name>
</gene>
<dbReference type="RefSeq" id="WP_249737223.1">
    <property type="nucleotide sequence ID" value="NZ_JAKNCJ010000002.1"/>
</dbReference>